<gene>
    <name evidence="1" type="ORF">P8625_07005</name>
</gene>
<dbReference type="Proteomes" id="UP001232001">
    <property type="component" value="Chromosome"/>
</dbReference>
<sequence>MSFNISSPVERKEISEIIKFVIQQNFNYHYDEETNISLKSDYKEIYKEEVGFLKNSRIFVFKNDDNEIQGSIRLVKWNYRDILPIQRVFKINPIEVIGNSPIRHTWHIGRFAVKKGNRSLFKKLMVKALEPVCKYKNSVVFAECDSKLLRVMNAMGIKTNQIGNSLNYLGSKTVPVVMYFDDIIDFYDKNKHLIFT</sequence>
<reference evidence="1 2" key="1">
    <citation type="submission" date="2023-04" db="EMBL/GenBank/DDBJ databases">
        <title>Tenacibaculum tangerinum sp. nov., isolated from sea tidal flat of South Korea.</title>
        <authorList>
            <person name="Lee S.H."/>
            <person name="Kim J.-J."/>
        </authorList>
    </citation>
    <scope>NUCLEOTIDE SEQUENCE [LARGE SCALE GENOMIC DNA]</scope>
    <source>
        <strain evidence="1 2">GRR-S3-23</strain>
    </source>
</reference>
<evidence type="ECO:0000313" key="2">
    <source>
        <dbReference type="Proteomes" id="UP001232001"/>
    </source>
</evidence>
<dbReference type="SUPFAM" id="SSF55729">
    <property type="entry name" value="Acyl-CoA N-acyltransferases (Nat)"/>
    <property type="match status" value="1"/>
</dbReference>
<organism evidence="1 2">
    <name type="scientific">Tenacibaculum tangerinum</name>
    <dbReference type="NCBI Taxonomy" id="3038772"/>
    <lineage>
        <taxon>Bacteria</taxon>
        <taxon>Pseudomonadati</taxon>
        <taxon>Bacteroidota</taxon>
        <taxon>Flavobacteriia</taxon>
        <taxon>Flavobacteriales</taxon>
        <taxon>Flavobacteriaceae</taxon>
        <taxon>Tenacibaculum</taxon>
    </lineage>
</organism>
<proteinExistence type="predicted"/>
<dbReference type="RefSeq" id="WP_279652745.1">
    <property type="nucleotide sequence ID" value="NZ_CP122539.1"/>
</dbReference>
<evidence type="ECO:0000313" key="1">
    <source>
        <dbReference type="EMBL" id="WGH76885.1"/>
    </source>
</evidence>
<name>A0ABY8L673_9FLAO</name>
<keyword evidence="2" id="KW-1185">Reference proteome</keyword>
<dbReference type="EMBL" id="CP122539">
    <property type="protein sequence ID" value="WGH76885.1"/>
    <property type="molecule type" value="Genomic_DNA"/>
</dbReference>
<dbReference type="InterPro" id="IPR016181">
    <property type="entry name" value="Acyl_CoA_acyltransferase"/>
</dbReference>
<accession>A0ABY8L673</accession>
<protein>
    <recommendedName>
        <fullName evidence="3">GNAT family N-acetyltransferase</fullName>
    </recommendedName>
</protein>
<dbReference type="Gene3D" id="3.40.630.30">
    <property type="match status" value="1"/>
</dbReference>
<evidence type="ECO:0008006" key="3">
    <source>
        <dbReference type="Google" id="ProtNLM"/>
    </source>
</evidence>